<feature type="chain" id="PRO_5022864694" description="Tail specific protease domain-containing protein" evidence="1">
    <location>
        <begin position="21"/>
        <end position="482"/>
    </location>
</feature>
<dbReference type="InterPro" id="IPR005151">
    <property type="entry name" value="Tail-specific_protease"/>
</dbReference>
<keyword evidence="1" id="KW-0732">Signal</keyword>
<proteinExistence type="predicted"/>
<evidence type="ECO:0000256" key="1">
    <source>
        <dbReference type="SAM" id="SignalP"/>
    </source>
</evidence>
<accession>A0A5D6V4X0</accession>
<protein>
    <recommendedName>
        <fullName evidence="2">Tail specific protease domain-containing protein</fullName>
    </recommendedName>
</protein>
<feature type="signal peptide" evidence="1">
    <location>
        <begin position="1"/>
        <end position="20"/>
    </location>
</feature>
<evidence type="ECO:0000259" key="2">
    <source>
        <dbReference type="Pfam" id="PF03572"/>
    </source>
</evidence>
<comment type="caution">
    <text evidence="3">The sequence shown here is derived from an EMBL/GenBank/DDBJ whole genome shotgun (WGS) entry which is preliminary data.</text>
</comment>
<dbReference type="Gene3D" id="3.90.226.10">
    <property type="entry name" value="2-enoyl-CoA Hydratase, Chain A, domain 1"/>
    <property type="match status" value="1"/>
</dbReference>
<dbReference type="GO" id="GO:0006508">
    <property type="term" value="P:proteolysis"/>
    <property type="evidence" value="ECO:0007669"/>
    <property type="project" value="InterPro"/>
</dbReference>
<sequence>MKHACWFLLCLLLAAPAVRGQSCACPQSLTRLSELLKRNYAGYADKLTPRTAAAHQQLFEQLQAQAARATGEAACVAVLKKYLRFWADDHLYLTGAAAAPGAAPPAVYPLDKPRAQAYFEANQTRLHPVEGFWTIDDAYQLAIVRRPTKPRNTFVGVVMEAKNPAWKPGMVKLTLRPAGGGYYDLRYTAGDFSTDSTQAVLQANVLDVFRVGQLQKTYPTAPPPSAAVRYVSPFPQSAVEFRFPDDSTAVLMLQSFDVANKTLVDSLLTHHQAALRARPNWIIDVRHNAGGGTSTYAGLLPYLATGPIVRSGSRYRLSPDNVRNYEGLLALPLPPPVKAFFARMVAQGKAQPDTWAEEPGDTLRFATVQPNPRRVAILANRQTFSSAEILLLDARQSRKVTLFGENSGGVVDYGDGTRHALSCDGLEVSIPVRRSNYLDSVRYDGAGIAPDVRIPATERDWQGFVRRYCHNMPGARPRAPKR</sequence>
<dbReference type="EMBL" id="VTHL01000009">
    <property type="protein sequence ID" value="TYZ09674.1"/>
    <property type="molecule type" value="Genomic_DNA"/>
</dbReference>
<evidence type="ECO:0000313" key="4">
    <source>
        <dbReference type="Proteomes" id="UP000322791"/>
    </source>
</evidence>
<keyword evidence="4" id="KW-1185">Reference proteome</keyword>
<reference evidence="3 4" key="1">
    <citation type="submission" date="2019-08" db="EMBL/GenBank/DDBJ databases">
        <authorList>
            <person name="Seo M.-J."/>
        </authorList>
    </citation>
    <scope>NUCLEOTIDE SEQUENCE [LARGE SCALE GENOMIC DNA]</scope>
    <source>
        <strain evidence="3 4">KIGAM108</strain>
    </source>
</reference>
<dbReference type="GO" id="GO:0008236">
    <property type="term" value="F:serine-type peptidase activity"/>
    <property type="evidence" value="ECO:0007669"/>
    <property type="project" value="InterPro"/>
</dbReference>
<name>A0A5D6V4X0_9BACT</name>
<dbReference type="Pfam" id="PF03572">
    <property type="entry name" value="Peptidase_S41"/>
    <property type="match status" value="1"/>
</dbReference>
<dbReference type="AlphaFoldDB" id="A0A5D6V4X0"/>
<dbReference type="Proteomes" id="UP000322791">
    <property type="component" value="Unassembled WGS sequence"/>
</dbReference>
<dbReference type="SUPFAM" id="SSF52096">
    <property type="entry name" value="ClpP/crotonase"/>
    <property type="match status" value="1"/>
</dbReference>
<feature type="domain" description="Tail specific protease" evidence="2">
    <location>
        <begin position="248"/>
        <end position="453"/>
    </location>
</feature>
<dbReference type="RefSeq" id="WP_149070971.1">
    <property type="nucleotide sequence ID" value="NZ_VTHL01000009.1"/>
</dbReference>
<gene>
    <name evidence="3" type="ORF">FY528_10575</name>
</gene>
<evidence type="ECO:0000313" key="3">
    <source>
        <dbReference type="EMBL" id="TYZ09674.1"/>
    </source>
</evidence>
<dbReference type="InterPro" id="IPR029045">
    <property type="entry name" value="ClpP/crotonase-like_dom_sf"/>
</dbReference>
<organism evidence="3 4">
    <name type="scientific">Hymenobacter lutimineralis</name>
    <dbReference type="NCBI Taxonomy" id="2606448"/>
    <lineage>
        <taxon>Bacteria</taxon>
        <taxon>Pseudomonadati</taxon>
        <taxon>Bacteroidota</taxon>
        <taxon>Cytophagia</taxon>
        <taxon>Cytophagales</taxon>
        <taxon>Hymenobacteraceae</taxon>
        <taxon>Hymenobacter</taxon>
    </lineage>
</organism>